<feature type="chain" id="PRO_5009128819" evidence="1">
    <location>
        <begin position="20"/>
        <end position="139"/>
    </location>
</feature>
<dbReference type="OrthoDB" id="287220at2"/>
<accession>A0A1E3GWQ2</accession>
<dbReference type="PATRIC" id="fig|1439726.3.peg.4467"/>
<name>A0A1E3GWQ2_9HYPH</name>
<dbReference type="CDD" id="cd02236">
    <property type="entry name" value="cupin_CV2614-like"/>
    <property type="match status" value="1"/>
</dbReference>
<dbReference type="InterPro" id="IPR011051">
    <property type="entry name" value="RmlC_Cupin_sf"/>
</dbReference>
<feature type="domain" description="Cupin type-2" evidence="2">
    <location>
        <begin position="53"/>
        <end position="122"/>
    </location>
</feature>
<keyword evidence="4" id="KW-1185">Reference proteome</keyword>
<dbReference type="RefSeq" id="WP_069308343.1">
    <property type="nucleotide sequence ID" value="NZ_MCRJ01000171.1"/>
</dbReference>
<dbReference type="SUPFAM" id="SSF51182">
    <property type="entry name" value="RmlC-like cupins"/>
    <property type="match status" value="1"/>
</dbReference>
<evidence type="ECO:0000313" key="3">
    <source>
        <dbReference type="EMBL" id="ODN68488.1"/>
    </source>
</evidence>
<dbReference type="Proteomes" id="UP000094622">
    <property type="component" value="Unassembled WGS sequence"/>
</dbReference>
<organism evidence="3 4">
    <name type="scientific">Methylobrevis pamukkalensis</name>
    <dbReference type="NCBI Taxonomy" id="1439726"/>
    <lineage>
        <taxon>Bacteria</taxon>
        <taxon>Pseudomonadati</taxon>
        <taxon>Pseudomonadota</taxon>
        <taxon>Alphaproteobacteria</taxon>
        <taxon>Hyphomicrobiales</taxon>
        <taxon>Pleomorphomonadaceae</taxon>
        <taxon>Methylobrevis</taxon>
    </lineage>
</organism>
<dbReference type="Pfam" id="PF07883">
    <property type="entry name" value="Cupin_2"/>
    <property type="match status" value="1"/>
</dbReference>
<protein>
    <submittedName>
        <fullName evidence="3">Cupin domain protein</fullName>
    </submittedName>
</protein>
<feature type="signal peptide" evidence="1">
    <location>
        <begin position="1"/>
        <end position="19"/>
    </location>
</feature>
<evidence type="ECO:0000313" key="4">
    <source>
        <dbReference type="Proteomes" id="UP000094622"/>
    </source>
</evidence>
<comment type="caution">
    <text evidence="3">The sequence shown here is derived from an EMBL/GenBank/DDBJ whole genome shotgun (WGS) entry which is preliminary data.</text>
</comment>
<keyword evidence="1" id="KW-0732">Signal</keyword>
<dbReference type="InterPro" id="IPR013096">
    <property type="entry name" value="Cupin_2"/>
</dbReference>
<dbReference type="AlphaFoldDB" id="A0A1E3GWQ2"/>
<dbReference type="Gene3D" id="2.60.120.10">
    <property type="entry name" value="Jelly Rolls"/>
    <property type="match status" value="1"/>
</dbReference>
<gene>
    <name evidence="3" type="ORF">A6302_04217</name>
</gene>
<sequence length="139" mass="14745">MRFLAFALAMGLGMSGAHALEGVTVTPLVTKTETASGQPIVLPQRDIHVVVSRYEIAPGATLPVHKHPFARYAVVETGTLEVTNAATGASTVYGKGDFVVEMIDAWHSGRNIGPDVIRLIVIDQTEGSAANTILEQTHP</sequence>
<dbReference type="InterPro" id="IPR014710">
    <property type="entry name" value="RmlC-like_jellyroll"/>
</dbReference>
<proteinExistence type="predicted"/>
<evidence type="ECO:0000256" key="1">
    <source>
        <dbReference type="SAM" id="SignalP"/>
    </source>
</evidence>
<dbReference type="EMBL" id="MCRJ01000171">
    <property type="protein sequence ID" value="ODN68488.1"/>
    <property type="molecule type" value="Genomic_DNA"/>
</dbReference>
<evidence type="ECO:0000259" key="2">
    <source>
        <dbReference type="Pfam" id="PF07883"/>
    </source>
</evidence>
<reference evidence="3 4" key="1">
    <citation type="submission" date="2016-07" db="EMBL/GenBank/DDBJ databases">
        <title>Draft Genome Sequence of Methylobrevis pamukkalensis PK2.</title>
        <authorList>
            <person name="Vasilenko O.V."/>
            <person name="Doronina N.V."/>
            <person name="Shmareva M.N."/>
            <person name="Tarlachkov S.V."/>
            <person name="Mustakhimov I."/>
            <person name="Trotsenko Y.A."/>
        </authorList>
    </citation>
    <scope>NUCLEOTIDE SEQUENCE [LARGE SCALE GENOMIC DNA]</scope>
    <source>
        <strain evidence="3 4">PK2</strain>
    </source>
</reference>